<dbReference type="Gene3D" id="3.40.50.300">
    <property type="entry name" value="P-loop containing nucleotide triphosphate hydrolases"/>
    <property type="match status" value="1"/>
</dbReference>
<evidence type="ECO:0000259" key="8">
    <source>
        <dbReference type="PROSITE" id="PS50110"/>
    </source>
</evidence>
<evidence type="ECO:0000313" key="9">
    <source>
        <dbReference type="EMBL" id="EPR31510.1"/>
    </source>
</evidence>
<dbReference type="SUPFAM" id="SSF52172">
    <property type="entry name" value="CheY-like"/>
    <property type="match status" value="1"/>
</dbReference>
<dbReference type="PROSITE" id="PS00676">
    <property type="entry name" value="SIGMA54_INTERACT_2"/>
    <property type="match status" value="1"/>
</dbReference>
<keyword evidence="6" id="KW-0597">Phosphoprotein</keyword>
<dbReference type="SUPFAM" id="SSF46689">
    <property type="entry name" value="Homeodomain-like"/>
    <property type="match status" value="1"/>
</dbReference>
<dbReference type="InterPro" id="IPR025944">
    <property type="entry name" value="Sigma_54_int_dom_CS"/>
</dbReference>
<dbReference type="AlphaFoldDB" id="S7T4T8"/>
<dbReference type="InterPro" id="IPR002197">
    <property type="entry name" value="HTH_Fis"/>
</dbReference>
<dbReference type="OrthoDB" id="9763792at2"/>
<dbReference type="InterPro" id="IPR027417">
    <property type="entry name" value="P-loop_NTPase"/>
</dbReference>
<dbReference type="InterPro" id="IPR003593">
    <property type="entry name" value="AAA+_ATPase"/>
</dbReference>
<evidence type="ECO:0000256" key="5">
    <source>
        <dbReference type="ARBA" id="ARBA00023163"/>
    </source>
</evidence>
<dbReference type="PROSITE" id="PS00675">
    <property type="entry name" value="SIGMA54_INTERACT_1"/>
    <property type="match status" value="1"/>
</dbReference>
<evidence type="ECO:0000256" key="6">
    <source>
        <dbReference type="PROSITE-ProRule" id="PRU00169"/>
    </source>
</evidence>
<sequence length="465" mass="51176">METQAAKILIVDDDTAFQGMLREAVGEKGFAVESAYSAEEGIERASGEAFDLVLLDVRLPGMTGIEAIPRFREVSPSTEIIIMTGYAEKDSAVQAIRRGAYDYFTKPFSLSEMEIVIRRALEKRRLQRQVSSLRRALDREGPLARLIGQGEAMSRVKDLLERVAPLDSTVLITGETGTGKELVADTVHALSARAEGPFVKVNCAAIPENLLESELFGHEKGAFTGALQMKRGKFELAAGGTLLLDEIGDMPLHLQPKLLRAVELKQVERVGGTKALACDVRIVAATNVDLADQVRERKFREDLYYRLNVACVHLPPLRERKEDLPLLAEYFLGRLAGKLKTGQPRLGPGALRAMYEYDWPGNVRQLANVLERAAIFRRGDEITAEDIDFGRGVGQAPASPQASAPLESPLPLREAVNLYEKNLILTALRRANGVQTEAAKRLGVSAKNLWNKLQKHGIDPSESSR</sequence>
<dbReference type="Gene3D" id="1.10.8.60">
    <property type="match status" value="1"/>
</dbReference>
<dbReference type="Pfam" id="PF00072">
    <property type="entry name" value="Response_reg"/>
    <property type="match status" value="1"/>
</dbReference>
<dbReference type="PANTHER" id="PTHR32071:SF117">
    <property type="entry name" value="PTS-DEPENDENT DIHYDROXYACETONE KINASE OPERON REGULATORY PROTEIN-RELATED"/>
    <property type="match status" value="1"/>
</dbReference>
<dbReference type="Gene3D" id="3.40.50.2300">
    <property type="match status" value="1"/>
</dbReference>
<dbReference type="GO" id="GO:0005524">
    <property type="term" value="F:ATP binding"/>
    <property type="evidence" value="ECO:0007669"/>
    <property type="project" value="UniProtKB-KW"/>
</dbReference>
<evidence type="ECO:0000256" key="1">
    <source>
        <dbReference type="ARBA" id="ARBA00022741"/>
    </source>
</evidence>
<dbReference type="InterPro" id="IPR058031">
    <property type="entry name" value="AAA_lid_NorR"/>
</dbReference>
<dbReference type="SMART" id="SM00448">
    <property type="entry name" value="REC"/>
    <property type="match status" value="1"/>
</dbReference>
<dbReference type="CDD" id="cd00009">
    <property type="entry name" value="AAA"/>
    <property type="match status" value="1"/>
</dbReference>
<dbReference type="PRINTS" id="PR01590">
    <property type="entry name" value="HTHFIS"/>
</dbReference>
<protein>
    <submittedName>
        <fullName evidence="9">Two component, sigma54 specific, transcriptional regulator, Fis family</fullName>
    </submittedName>
</protein>
<dbReference type="GO" id="GO:0000160">
    <property type="term" value="P:phosphorelay signal transduction system"/>
    <property type="evidence" value="ECO:0007669"/>
    <property type="project" value="InterPro"/>
</dbReference>
<dbReference type="InterPro" id="IPR001789">
    <property type="entry name" value="Sig_transdc_resp-reg_receiver"/>
</dbReference>
<feature type="domain" description="Sigma-54 factor interaction" evidence="7">
    <location>
        <begin position="146"/>
        <end position="375"/>
    </location>
</feature>
<feature type="modified residue" description="4-aspartylphosphate" evidence="6">
    <location>
        <position position="56"/>
    </location>
</feature>
<dbReference type="SUPFAM" id="SSF52540">
    <property type="entry name" value="P-loop containing nucleoside triphosphate hydrolases"/>
    <property type="match status" value="1"/>
</dbReference>
<dbReference type="GO" id="GO:0043565">
    <property type="term" value="F:sequence-specific DNA binding"/>
    <property type="evidence" value="ECO:0007669"/>
    <property type="project" value="InterPro"/>
</dbReference>
<dbReference type="FunFam" id="3.40.50.300:FF:000006">
    <property type="entry name" value="DNA-binding transcriptional regulator NtrC"/>
    <property type="match status" value="1"/>
</dbReference>
<evidence type="ECO:0000256" key="3">
    <source>
        <dbReference type="ARBA" id="ARBA00023015"/>
    </source>
</evidence>
<feature type="domain" description="Response regulatory" evidence="8">
    <location>
        <begin position="7"/>
        <end position="121"/>
    </location>
</feature>
<dbReference type="InterPro" id="IPR011006">
    <property type="entry name" value="CheY-like_superfamily"/>
</dbReference>
<dbReference type="eggNOG" id="COG2204">
    <property type="taxonomic scope" value="Bacteria"/>
</dbReference>
<proteinExistence type="predicted"/>
<keyword evidence="1" id="KW-0547">Nucleotide-binding</keyword>
<dbReference type="Pfam" id="PF00158">
    <property type="entry name" value="Sigma54_activat"/>
    <property type="match status" value="1"/>
</dbReference>
<comment type="caution">
    <text evidence="9">The sequence shown here is derived from an EMBL/GenBank/DDBJ whole genome shotgun (WGS) entry which is preliminary data.</text>
</comment>
<accession>S7T4T8</accession>
<dbReference type="InterPro" id="IPR025662">
    <property type="entry name" value="Sigma_54_int_dom_ATP-bd_1"/>
</dbReference>
<dbReference type="EMBL" id="ATHI01000028">
    <property type="protein sequence ID" value="EPR31510.1"/>
    <property type="molecule type" value="Genomic_DNA"/>
</dbReference>
<dbReference type="PATRIC" id="fig|1121439.3.peg.2203"/>
<keyword evidence="4" id="KW-0238">DNA-binding</keyword>
<dbReference type="PROSITE" id="PS50045">
    <property type="entry name" value="SIGMA54_INTERACT_4"/>
    <property type="match status" value="1"/>
</dbReference>
<dbReference type="PROSITE" id="PS50110">
    <property type="entry name" value="RESPONSE_REGULATORY"/>
    <property type="match status" value="1"/>
</dbReference>
<dbReference type="Pfam" id="PF02954">
    <property type="entry name" value="HTH_8"/>
    <property type="match status" value="1"/>
</dbReference>
<gene>
    <name evidence="9" type="ORF">dsat_0834</name>
</gene>
<dbReference type="InterPro" id="IPR002078">
    <property type="entry name" value="Sigma_54_int"/>
</dbReference>
<dbReference type="SMART" id="SM00382">
    <property type="entry name" value="AAA"/>
    <property type="match status" value="1"/>
</dbReference>
<organism evidence="9 10">
    <name type="scientific">Alkalidesulfovibrio alkalitolerans DSM 16529</name>
    <dbReference type="NCBI Taxonomy" id="1121439"/>
    <lineage>
        <taxon>Bacteria</taxon>
        <taxon>Pseudomonadati</taxon>
        <taxon>Thermodesulfobacteriota</taxon>
        <taxon>Desulfovibrionia</taxon>
        <taxon>Desulfovibrionales</taxon>
        <taxon>Desulfovibrionaceae</taxon>
        <taxon>Alkalidesulfovibrio</taxon>
    </lineage>
</organism>
<dbReference type="PROSITE" id="PS00688">
    <property type="entry name" value="SIGMA54_INTERACT_3"/>
    <property type="match status" value="1"/>
</dbReference>
<dbReference type="InterPro" id="IPR025943">
    <property type="entry name" value="Sigma_54_int_dom_ATP-bd_2"/>
</dbReference>
<dbReference type="CDD" id="cd00156">
    <property type="entry name" value="REC"/>
    <property type="match status" value="1"/>
</dbReference>
<dbReference type="Gene3D" id="1.10.10.60">
    <property type="entry name" value="Homeodomain-like"/>
    <property type="match status" value="1"/>
</dbReference>
<dbReference type="GO" id="GO:0006355">
    <property type="term" value="P:regulation of DNA-templated transcription"/>
    <property type="evidence" value="ECO:0007669"/>
    <property type="project" value="InterPro"/>
</dbReference>
<dbReference type="Pfam" id="PF25601">
    <property type="entry name" value="AAA_lid_14"/>
    <property type="match status" value="1"/>
</dbReference>
<keyword evidence="3" id="KW-0805">Transcription regulation</keyword>
<dbReference type="RefSeq" id="WP_020887531.1">
    <property type="nucleotide sequence ID" value="NZ_ATHI01000028.1"/>
</dbReference>
<evidence type="ECO:0000259" key="7">
    <source>
        <dbReference type="PROSITE" id="PS50045"/>
    </source>
</evidence>
<evidence type="ECO:0000256" key="2">
    <source>
        <dbReference type="ARBA" id="ARBA00022840"/>
    </source>
</evidence>
<dbReference type="Proteomes" id="UP000014975">
    <property type="component" value="Unassembled WGS sequence"/>
</dbReference>
<reference evidence="9 10" key="1">
    <citation type="journal article" date="2013" name="Genome Announc.">
        <title>Draft genome sequences for three mercury-methylating, sulfate-reducing bacteria.</title>
        <authorList>
            <person name="Brown S.D."/>
            <person name="Hurt R.A.Jr."/>
            <person name="Gilmour C.C."/>
            <person name="Elias D.A."/>
        </authorList>
    </citation>
    <scope>NUCLEOTIDE SEQUENCE [LARGE SCALE GENOMIC DNA]</scope>
    <source>
        <strain evidence="9 10">DSM 16529</strain>
    </source>
</reference>
<evidence type="ECO:0000256" key="4">
    <source>
        <dbReference type="ARBA" id="ARBA00023125"/>
    </source>
</evidence>
<keyword evidence="2" id="KW-0067">ATP-binding</keyword>
<evidence type="ECO:0000313" key="10">
    <source>
        <dbReference type="Proteomes" id="UP000014975"/>
    </source>
</evidence>
<keyword evidence="5" id="KW-0804">Transcription</keyword>
<dbReference type="STRING" id="1121439.dsat_0834"/>
<dbReference type="PANTHER" id="PTHR32071">
    <property type="entry name" value="TRANSCRIPTIONAL REGULATORY PROTEIN"/>
    <property type="match status" value="1"/>
</dbReference>
<name>S7T4T8_9BACT</name>
<dbReference type="InterPro" id="IPR009057">
    <property type="entry name" value="Homeodomain-like_sf"/>
</dbReference>
<keyword evidence="10" id="KW-1185">Reference proteome</keyword>